<evidence type="ECO:0000313" key="3">
    <source>
        <dbReference type="Proteomes" id="UP001487740"/>
    </source>
</evidence>
<feature type="compositionally biased region" description="Pro residues" evidence="1">
    <location>
        <begin position="469"/>
        <end position="485"/>
    </location>
</feature>
<protein>
    <submittedName>
        <fullName evidence="2">Uncharacterized protein</fullName>
    </submittedName>
</protein>
<reference evidence="2 3" key="1">
    <citation type="submission" date="2023-03" db="EMBL/GenBank/DDBJ databases">
        <title>High-quality genome of Scylla paramamosain provides insights in environmental adaptation.</title>
        <authorList>
            <person name="Zhang L."/>
        </authorList>
    </citation>
    <scope>NUCLEOTIDE SEQUENCE [LARGE SCALE GENOMIC DNA]</scope>
    <source>
        <strain evidence="2">LZ_2023a</strain>
        <tissue evidence="2">Muscle</tissue>
    </source>
</reference>
<sequence>MYTSQGSRNINKAKPRAPPRHDESSHCRALFTVPKEGSSNQLLGSEESYAHLSHQLPTLLREEKDESASSFSSPSSSFVAYPGTRLHLMRGSVPYIPCQVQEYGVEEVGRCVAVRAAKGASTWITFVGDSNGRQKVHSFLGFLPADLTYSYYLENEQHPKKNSADENFNKASKPLLESDLAGVTYDLRVTLVWAPCGTTMGHPTVRAGRKVTKLHDLVLAKVVPDVVIMGFGTWPLLMREYDDEIVPFSEMDVLFRPLIQTVTALAARTRVIFWRQSSTDTLRLSGTAGLTTTGTLNPPPCRGMKTLRGAGQISFTTISLRTRFPSWMGGSGRYYDVPYEELASRLPLLLGDIKSEGSPENKSAPLFLGTRLELMGGTVPYIPCLVQEYRVKDAGRCVAVRAAKGASTWIAFVGDSNQRQKIHSFLDFLPPDLAYSFYLGDKQVSLQVFTDAVSHHKKRPPVFEIVGRPLPPPPISTSTPPPPLYPTRSLGHRYSISPSGGDEVLRYKNDSNGGQKESHASQVTLLEGKSQPQEPYVFRVTVLWYPGTNDAVQSSSFSRKLVVARLQEWLNMNTLPAAVVVGFGTWMLADRKSTDELWPFTELEEAALALEDTLTRLAVRTSLLYWVQSRYRWFNTGGHGPSADMKEGKFKYWDTFMYLNQFHDSLPLLDTWLWRIMKKTGAWLWDSTLPFNLANLRECQQLSKAKMYYHPLYTGRWWNCFDVHHASYETNSVEIQMLLNLLCNAHLNTPAHYCCST</sequence>
<dbReference type="AlphaFoldDB" id="A0AAW0USX3"/>
<feature type="compositionally biased region" description="Polar residues" evidence="1">
    <location>
        <begin position="1"/>
        <end position="10"/>
    </location>
</feature>
<gene>
    <name evidence="2" type="ORF">O3P69_001310</name>
</gene>
<name>A0AAW0USX3_SCYPA</name>
<comment type="caution">
    <text evidence="2">The sequence shown here is derived from an EMBL/GenBank/DDBJ whole genome shotgun (WGS) entry which is preliminary data.</text>
</comment>
<feature type="region of interest" description="Disordered" evidence="1">
    <location>
        <begin position="464"/>
        <end position="521"/>
    </location>
</feature>
<organism evidence="2 3">
    <name type="scientific">Scylla paramamosain</name>
    <name type="common">Mud crab</name>
    <dbReference type="NCBI Taxonomy" id="85552"/>
    <lineage>
        <taxon>Eukaryota</taxon>
        <taxon>Metazoa</taxon>
        <taxon>Ecdysozoa</taxon>
        <taxon>Arthropoda</taxon>
        <taxon>Crustacea</taxon>
        <taxon>Multicrustacea</taxon>
        <taxon>Malacostraca</taxon>
        <taxon>Eumalacostraca</taxon>
        <taxon>Eucarida</taxon>
        <taxon>Decapoda</taxon>
        <taxon>Pleocyemata</taxon>
        <taxon>Brachyura</taxon>
        <taxon>Eubrachyura</taxon>
        <taxon>Portunoidea</taxon>
        <taxon>Portunidae</taxon>
        <taxon>Portuninae</taxon>
        <taxon>Scylla</taxon>
    </lineage>
</organism>
<dbReference type="Proteomes" id="UP001487740">
    <property type="component" value="Unassembled WGS sequence"/>
</dbReference>
<proteinExistence type="predicted"/>
<evidence type="ECO:0000313" key="2">
    <source>
        <dbReference type="EMBL" id="KAK8402126.1"/>
    </source>
</evidence>
<evidence type="ECO:0000256" key="1">
    <source>
        <dbReference type="SAM" id="MobiDB-lite"/>
    </source>
</evidence>
<keyword evidence="3" id="KW-1185">Reference proteome</keyword>
<feature type="compositionally biased region" description="Polar residues" evidence="1">
    <location>
        <begin position="510"/>
        <end position="521"/>
    </location>
</feature>
<feature type="region of interest" description="Disordered" evidence="1">
    <location>
        <begin position="1"/>
        <end position="28"/>
    </location>
</feature>
<dbReference type="EMBL" id="JARAKH010000008">
    <property type="protein sequence ID" value="KAK8402126.1"/>
    <property type="molecule type" value="Genomic_DNA"/>
</dbReference>
<accession>A0AAW0USX3</accession>